<feature type="repeat" description="ANK" evidence="3">
    <location>
        <begin position="1231"/>
        <end position="1263"/>
    </location>
</feature>
<name>A0A9P0EMU9_9HYPO</name>
<evidence type="ECO:0000313" key="8">
    <source>
        <dbReference type="Proteomes" id="UP000775872"/>
    </source>
</evidence>
<keyword evidence="8" id="KW-1185">Reference proteome</keyword>
<dbReference type="EMBL" id="CABFOC020000048">
    <property type="protein sequence ID" value="CAH0054414.1"/>
    <property type="molecule type" value="Genomic_DNA"/>
</dbReference>
<feature type="repeat" description="ANK" evidence="3">
    <location>
        <begin position="778"/>
        <end position="810"/>
    </location>
</feature>
<dbReference type="InterPro" id="IPR056884">
    <property type="entry name" value="NPHP3-like_N"/>
</dbReference>
<dbReference type="Pfam" id="PF24883">
    <property type="entry name" value="NPHP3_N"/>
    <property type="match status" value="1"/>
</dbReference>
<dbReference type="OrthoDB" id="5142935at2759"/>
<dbReference type="Proteomes" id="UP000775872">
    <property type="component" value="Unassembled WGS sequence"/>
</dbReference>
<feature type="repeat" description="ANK" evidence="3">
    <location>
        <begin position="811"/>
        <end position="833"/>
    </location>
</feature>
<dbReference type="Pfam" id="PF12796">
    <property type="entry name" value="Ank_2"/>
    <property type="match status" value="5"/>
</dbReference>
<dbReference type="SUPFAM" id="SSF48403">
    <property type="entry name" value="Ankyrin repeat"/>
    <property type="match status" value="2"/>
</dbReference>
<gene>
    <name evidence="7" type="ORF">CSOL1703_00015887</name>
</gene>
<dbReference type="PROSITE" id="PS50297">
    <property type="entry name" value="ANK_REP_REGION"/>
    <property type="match status" value="12"/>
</dbReference>
<feature type="region of interest" description="Disordered" evidence="4">
    <location>
        <begin position="1344"/>
        <end position="1367"/>
    </location>
</feature>
<feature type="repeat" description="ANK" evidence="3">
    <location>
        <begin position="1100"/>
        <end position="1132"/>
    </location>
</feature>
<feature type="repeat" description="ANK" evidence="3">
    <location>
        <begin position="745"/>
        <end position="777"/>
    </location>
</feature>
<dbReference type="InterPro" id="IPR054471">
    <property type="entry name" value="GPIID_WHD"/>
</dbReference>
<evidence type="ECO:0000256" key="3">
    <source>
        <dbReference type="PROSITE-ProRule" id="PRU00023"/>
    </source>
</evidence>
<feature type="compositionally biased region" description="Low complexity" evidence="4">
    <location>
        <begin position="1344"/>
        <end position="1359"/>
    </location>
</feature>
<keyword evidence="1" id="KW-0677">Repeat</keyword>
<sequence length="1437" mass="160647">MASNQQLTLGAPSELGLLWERAIERYIQITGNNHIIAMRHSASIGGVLTEVEEMDKLFKHKRYGGSKLTRFQTLVSGSLAPIQRLGGIAAYASRATAKDVSNDYDKLTEFFQDVESYLQGIEIWETQVPSVPQLEHAINAVFGSVLILCGLYTRYISKKRVAVQRGRDVVQNATLSTAGKMKLDTEAVRVDIQKTTSIMERLERPQERDNTLKWLSSLDFHEYQRETAAKHHEGTGEWLLNTTEFQDWVHGTEHSTMWCPGDRMDTNQHLLNDLLTPLFSWHWKDCYDFSSLTINRSTAICYVENNTPDSDRAIAHVYCNYKDSKTQSVSEIWSSIIRQFAEQCEPFPVEVQAFRDKFISKRSYPTEDDLLSLVRHLTTMFKNSFVFIDALDECPEQNREDFIESARKVGSSIRLFLTSRHSVTLDGRFSNMKRIEIVAHQDDIRAYLEHRFAIDAKLRPLLLRDPGLRSTILEKLLEQANGMFLLAHLQMDHLCNKRRSLDVRKALGTLPKDVHQFYDDSLQRIKNSGDEDREFALLVLSYVFCARRPLSKDELIHALSTDPGATNLFSEALYSKVLVFSISSGLIRIDDESGCVRLTHHTLHEHLHKFHKPLLTDRERNLAMACLTYISFEPFADGPCNKARDLVDRLNEYCFLEYSCHHWAEHAANHMDDEMAQLIINFLEEENKLGTCVQILHLPRHRIGEWHNKFPSDFNKLHATAYWGLDKIFEVLVETDVDVDCRDSYGTTPLLLSARHGHAEVARRLLETTILVDLSNNRGETALMLAARNGHEPVVKLILERGASDTIEDVEGWTALHWAILGGHNDIIKRLLQTATPDKLDKSQHNKALILAAETGSHKTVEMLLDEGADVDYNDPQHSTPLHWAVPQGHIEASEVLLSRGADPNSRDLYGNTAIHWTVSHAAIAKLLAGHGADVNATNDQGQSALLWSALAGKADTVETLLELGANIDRGDDYGFTALHAAALGGHDYIVDLLLAQGANANNRDIDGWTPLDASVLKGKESLVKVLVDYTDDGHNISSQFRERLKDDGMRAMMEEMADRKSVGSTVVSGLCSVINSDYDMRLLALIETGADINAQDELCGSMPLTYAADFGRDEVVRLLLEHGAHIDIREQSGRTALHHAACSGYHEMVADLIERGATVDIKVFGWTAMLLAARAWYAYIAVYLVEHGADLGAQDFHGRTALQWSCIHGDRSFVKELIKLGADVDAQDRYGQTALHWAAAGGHSTLVTMLLRHNANTTRQALDGTTALHLAAYTGQVDTVTSFLRAEERHRRRSERGTTPVASDTRGMSVDTDGFTALEMAELRGNLKVAQILKQHYMRENVSNDSSSLSSGAHLASSPQKAPVSKAPPLHLAADKEHDYLGGAGFAGALGRRILGTDARQWLKDERARVNSSPSIIGEIVIPIRNKLPLPAEITI</sequence>
<dbReference type="PRINTS" id="PR01415">
    <property type="entry name" value="ANKYRIN"/>
</dbReference>
<feature type="repeat" description="ANK" evidence="3">
    <location>
        <begin position="1133"/>
        <end position="1165"/>
    </location>
</feature>
<dbReference type="InterPro" id="IPR027417">
    <property type="entry name" value="P-loop_NTPase"/>
</dbReference>
<evidence type="ECO:0000256" key="2">
    <source>
        <dbReference type="ARBA" id="ARBA00023043"/>
    </source>
</evidence>
<feature type="repeat" description="ANK" evidence="3">
    <location>
        <begin position="1264"/>
        <end position="1285"/>
    </location>
</feature>
<reference evidence="7 8" key="2">
    <citation type="submission" date="2021-10" db="EMBL/GenBank/DDBJ databases">
        <authorList>
            <person name="Piombo E."/>
        </authorList>
    </citation>
    <scope>NUCLEOTIDE SEQUENCE [LARGE SCALE GENOMIC DNA]</scope>
</reference>
<dbReference type="SMART" id="SM00248">
    <property type="entry name" value="ANK"/>
    <property type="match status" value="17"/>
</dbReference>
<feature type="domain" description="GPI inositol-deacylase winged helix" evidence="5">
    <location>
        <begin position="532"/>
        <end position="609"/>
    </location>
</feature>
<feature type="repeat" description="ANK" evidence="3">
    <location>
        <begin position="941"/>
        <end position="973"/>
    </location>
</feature>
<feature type="repeat" description="ANK" evidence="3">
    <location>
        <begin position="1198"/>
        <end position="1230"/>
    </location>
</feature>
<dbReference type="Gene3D" id="3.40.50.300">
    <property type="entry name" value="P-loop containing nucleotide triphosphate hydrolases"/>
    <property type="match status" value="1"/>
</dbReference>
<feature type="repeat" description="ANK" evidence="3">
    <location>
        <begin position="974"/>
        <end position="1006"/>
    </location>
</feature>
<keyword evidence="2 3" id="KW-0040">ANK repeat</keyword>
<dbReference type="Gene3D" id="1.25.40.20">
    <property type="entry name" value="Ankyrin repeat-containing domain"/>
    <property type="match status" value="6"/>
</dbReference>
<reference evidence="8" key="1">
    <citation type="submission" date="2019-06" db="EMBL/GenBank/DDBJ databases">
        <authorList>
            <person name="Broberg M."/>
        </authorList>
    </citation>
    <scope>NUCLEOTIDE SEQUENCE [LARGE SCALE GENOMIC DNA]</scope>
</reference>
<feature type="domain" description="Nephrocystin 3-like N-terminal" evidence="6">
    <location>
        <begin position="299"/>
        <end position="420"/>
    </location>
</feature>
<dbReference type="InterPro" id="IPR036770">
    <property type="entry name" value="Ankyrin_rpt-contain_sf"/>
</dbReference>
<accession>A0A9P0EMU9</accession>
<dbReference type="Pfam" id="PF22939">
    <property type="entry name" value="WHD_GPIID"/>
    <property type="match status" value="1"/>
</dbReference>
<dbReference type="PANTHER" id="PTHR24198:SF165">
    <property type="entry name" value="ANKYRIN REPEAT-CONTAINING PROTEIN-RELATED"/>
    <property type="match status" value="1"/>
</dbReference>
<evidence type="ECO:0000256" key="4">
    <source>
        <dbReference type="SAM" id="MobiDB-lite"/>
    </source>
</evidence>
<feature type="region of interest" description="Disordered" evidence="4">
    <location>
        <begin position="1287"/>
        <end position="1309"/>
    </location>
</feature>
<comment type="caution">
    <text evidence="7">The sequence shown here is derived from an EMBL/GenBank/DDBJ whole genome shotgun (WGS) entry which is preliminary data.</text>
</comment>
<evidence type="ECO:0000259" key="6">
    <source>
        <dbReference type="Pfam" id="PF24883"/>
    </source>
</evidence>
<feature type="repeat" description="ANK" evidence="3">
    <location>
        <begin position="877"/>
        <end position="909"/>
    </location>
</feature>
<evidence type="ECO:0000259" key="5">
    <source>
        <dbReference type="Pfam" id="PF22939"/>
    </source>
</evidence>
<proteinExistence type="predicted"/>
<dbReference type="Pfam" id="PF00023">
    <property type="entry name" value="Ank"/>
    <property type="match status" value="1"/>
</dbReference>
<feature type="repeat" description="ANK" evidence="3">
    <location>
        <begin position="844"/>
        <end position="876"/>
    </location>
</feature>
<protein>
    <recommendedName>
        <fullName evidence="9">Ankyrin repeat domain-containing protein 50</fullName>
    </recommendedName>
</protein>
<evidence type="ECO:0008006" key="9">
    <source>
        <dbReference type="Google" id="ProtNLM"/>
    </source>
</evidence>
<evidence type="ECO:0000256" key="1">
    <source>
        <dbReference type="ARBA" id="ARBA00022737"/>
    </source>
</evidence>
<dbReference type="InterPro" id="IPR002110">
    <property type="entry name" value="Ankyrin_rpt"/>
</dbReference>
<dbReference type="PANTHER" id="PTHR24198">
    <property type="entry name" value="ANKYRIN REPEAT AND PROTEIN KINASE DOMAIN-CONTAINING PROTEIN"/>
    <property type="match status" value="1"/>
</dbReference>
<evidence type="ECO:0000313" key="7">
    <source>
        <dbReference type="EMBL" id="CAH0054414.1"/>
    </source>
</evidence>
<organism evidence="7 8">
    <name type="scientific">Clonostachys solani</name>
    <dbReference type="NCBI Taxonomy" id="160281"/>
    <lineage>
        <taxon>Eukaryota</taxon>
        <taxon>Fungi</taxon>
        <taxon>Dikarya</taxon>
        <taxon>Ascomycota</taxon>
        <taxon>Pezizomycotina</taxon>
        <taxon>Sordariomycetes</taxon>
        <taxon>Hypocreomycetidae</taxon>
        <taxon>Hypocreales</taxon>
        <taxon>Bionectriaceae</taxon>
        <taxon>Clonostachys</taxon>
    </lineage>
</organism>
<dbReference type="PROSITE" id="PS50088">
    <property type="entry name" value="ANK_REPEAT"/>
    <property type="match status" value="12"/>
</dbReference>